<accession>A0A843TGV7</accession>
<dbReference type="Proteomes" id="UP000652761">
    <property type="component" value="Unassembled WGS sequence"/>
</dbReference>
<comment type="caution">
    <text evidence="1">The sequence shown here is derived from an EMBL/GenBank/DDBJ whole genome shotgun (WGS) entry which is preliminary data.</text>
</comment>
<keyword evidence="2" id="KW-1185">Reference proteome</keyword>
<dbReference type="EMBL" id="NMUH01000053">
    <property type="protein sequence ID" value="MQL70011.1"/>
    <property type="molecule type" value="Genomic_DNA"/>
</dbReference>
<evidence type="ECO:0000313" key="2">
    <source>
        <dbReference type="Proteomes" id="UP000652761"/>
    </source>
</evidence>
<reference evidence="1" key="1">
    <citation type="submission" date="2017-07" db="EMBL/GenBank/DDBJ databases">
        <title>Taro Niue Genome Assembly and Annotation.</title>
        <authorList>
            <person name="Atibalentja N."/>
            <person name="Keating K."/>
            <person name="Fields C.J."/>
        </authorList>
    </citation>
    <scope>NUCLEOTIDE SEQUENCE</scope>
    <source>
        <strain evidence="1">Niue_2</strain>
        <tissue evidence="1">Leaf</tissue>
    </source>
</reference>
<gene>
    <name evidence="1" type="ORF">Taro_002314</name>
</gene>
<name>A0A843TGV7_COLES</name>
<proteinExistence type="predicted"/>
<dbReference type="AlphaFoldDB" id="A0A843TGV7"/>
<protein>
    <submittedName>
        <fullName evidence="1">Uncharacterized protein</fullName>
    </submittedName>
</protein>
<organism evidence="1 2">
    <name type="scientific">Colocasia esculenta</name>
    <name type="common">Wild taro</name>
    <name type="synonym">Arum esculentum</name>
    <dbReference type="NCBI Taxonomy" id="4460"/>
    <lineage>
        <taxon>Eukaryota</taxon>
        <taxon>Viridiplantae</taxon>
        <taxon>Streptophyta</taxon>
        <taxon>Embryophyta</taxon>
        <taxon>Tracheophyta</taxon>
        <taxon>Spermatophyta</taxon>
        <taxon>Magnoliopsida</taxon>
        <taxon>Liliopsida</taxon>
        <taxon>Araceae</taxon>
        <taxon>Aroideae</taxon>
        <taxon>Colocasieae</taxon>
        <taxon>Colocasia</taxon>
    </lineage>
</organism>
<sequence>MVELSPSAPDKAAVPVLCCRRKLEQVLGGSSGSMRPIKLVAFLLLPLLFTISQGIRLEGELSSALRKKLQVGIWFHDLVLRRRRAIQPTGVISPAANVGMNAQISTRREFTEHGGSKSLLPKEEVVGFPASPVASYKPGSSATEPYPTDMDIIDIAGMDGYSPARRKSPIHN</sequence>
<evidence type="ECO:0000313" key="1">
    <source>
        <dbReference type="EMBL" id="MQL70011.1"/>
    </source>
</evidence>